<accession>A0A098G5P2</accession>
<dbReference type="STRING" id="1212491.LFA_1898"/>
<protein>
    <submittedName>
        <fullName evidence="1">Uncharacterized protein</fullName>
    </submittedName>
</protein>
<proteinExistence type="predicted"/>
<dbReference type="HOGENOM" id="CLU_2479513_0_0_6"/>
<organism evidence="1 2">
    <name type="scientific">Legionella fallonii LLAP-10</name>
    <dbReference type="NCBI Taxonomy" id="1212491"/>
    <lineage>
        <taxon>Bacteria</taxon>
        <taxon>Pseudomonadati</taxon>
        <taxon>Pseudomonadota</taxon>
        <taxon>Gammaproteobacteria</taxon>
        <taxon>Legionellales</taxon>
        <taxon>Legionellaceae</taxon>
        <taxon>Legionella</taxon>
    </lineage>
</organism>
<dbReference type="EMBL" id="LN614827">
    <property type="protein sequence ID" value="CEG57291.1"/>
    <property type="molecule type" value="Genomic_DNA"/>
</dbReference>
<keyword evidence="2" id="KW-1185">Reference proteome</keyword>
<dbReference type="KEGG" id="lfa:LFA_1898"/>
<evidence type="ECO:0000313" key="1">
    <source>
        <dbReference type="EMBL" id="CEG57291.1"/>
    </source>
</evidence>
<dbReference type="AlphaFoldDB" id="A0A098G5P2"/>
<evidence type="ECO:0000313" key="2">
    <source>
        <dbReference type="Proteomes" id="UP000032430"/>
    </source>
</evidence>
<name>A0A098G5P2_9GAMM</name>
<sequence length="87" mass="9957">MTLALPYRPFTPRKINNDPEWYIDAIESKDSRDNLGNIDEEGGRFGTGIDQNKAVCFIVHPTVAPFFPTSLRPYGYSYIYIMVPNQL</sequence>
<dbReference type="RefSeq" id="WP_045095812.1">
    <property type="nucleotide sequence ID" value="NZ_LN614827.1"/>
</dbReference>
<dbReference type="Proteomes" id="UP000032430">
    <property type="component" value="Chromosome I"/>
</dbReference>
<reference evidence="2" key="1">
    <citation type="submission" date="2014-09" db="EMBL/GenBank/DDBJ databases">
        <authorList>
            <person name="Gomez-Valero L."/>
        </authorList>
    </citation>
    <scope>NUCLEOTIDE SEQUENCE [LARGE SCALE GENOMIC DNA]</scope>
    <source>
        <strain evidence="2">ATCC700992</strain>
    </source>
</reference>
<gene>
    <name evidence="1" type="ORF">LFA_1898</name>
</gene>